<feature type="transmembrane region" description="Helical" evidence="1">
    <location>
        <begin position="331"/>
        <end position="352"/>
    </location>
</feature>
<feature type="transmembrane region" description="Helical" evidence="1">
    <location>
        <begin position="181"/>
        <end position="200"/>
    </location>
</feature>
<feature type="transmembrane region" description="Helical" evidence="1">
    <location>
        <begin position="92"/>
        <end position="114"/>
    </location>
</feature>
<keyword evidence="1" id="KW-0812">Transmembrane</keyword>
<feature type="transmembrane region" description="Helical" evidence="1">
    <location>
        <begin position="50"/>
        <end position="71"/>
    </location>
</feature>
<evidence type="ECO:0000256" key="1">
    <source>
        <dbReference type="SAM" id="Phobius"/>
    </source>
</evidence>
<feature type="transmembrane region" description="Helical" evidence="1">
    <location>
        <begin position="212"/>
        <end position="231"/>
    </location>
</feature>
<dbReference type="InterPro" id="IPR050879">
    <property type="entry name" value="Acyltransferase_3"/>
</dbReference>
<proteinExistence type="predicted"/>
<dbReference type="RefSeq" id="WP_063475239.1">
    <property type="nucleotide sequence ID" value="NZ_BMFI01000008.1"/>
</dbReference>
<feature type="transmembrane region" description="Helical" evidence="1">
    <location>
        <begin position="152"/>
        <end position="174"/>
    </location>
</feature>
<keyword evidence="3" id="KW-0808">Transferase</keyword>
<accession>A0A432NKI5</accession>
<dbReference type="PANTHER" id="PTHR23028">
    <property type="entry name" value="ACETYLTRANSFERASE"/>
    <property type="match status" value="1"/>
</dbReference>
<name>A0A432NKI5_9HYPH</name>
<evidence type="ECO:0000313" key="3">
    <source>
        <dbReference type="EMBL" id="RUL99886.1"/>
    </source>
</evidence>
<feature type="domain" description="Acyltransferase 3" evidence="2">
    <location>
        <begin position="18"/>
        <end position="349"/>
    </location>
</feature>
<evidence type="ECO:0000313" key="4">
    <source>
        <dbReference type="Proteomes" id="UP000273611"/>
    </source>
</evidence>
<reference evidence="3 4" key="1">
    <citation type="journal article" date="2015" name="Int. J. Syst. Evol. Microbiol.">
        <title>Rhizobium anhuiense sp. nov., isolated from effective nodules of Vicia faba and Pisum sativum.</title>
        <authorList>
            <person name="Zhang Y.J."/>
            <person name="Zheng W.T."/>
            <person name="Everall I."/>
            <person name="Young J.P."/>
            <person name="Zhang X.X."/>
            <person name="Tian C.F."/>
            <person name="Sui X.H."/>
            <person name="Wang E.T."/>
            <person name="Chen W.X."/>
        </authorList>
    </citation>
    <scope>NUCLEOTIDE SEQUENCE [LARGE SCALE GENOMIC DNA]</scope>
    <source>
        <strain evidence="3 4">CCBAU 23252</strain>
    </source>
</reference>
<keyword evidence="3" id="KW-0012">Acyltransferase</keyword>
<keyword evidence="1" id="KW-1133">Transmembrane helix</keyword>
<dbReference type="GeneID" id="75220200"/>
<dbReference type="Pfam" id="PF01757">
    <property type="entry name" value="Acyl_transf_3"/>
    <property type="match status" value="1"/>
</dbReference>
<dbReference type="EMBL" id="RIBW01000009">
    <property type="protein sequence ID" value="RUL99886.1"/>
    <property type="molecule type" value="Genomic_DNA"/>
</dbReference>
<feature type="transmembrane region" description="Helical" evidence="1">
    <location>
        <begin position="243"/>
        <end position="259"/>
    </location>
</feature>
<protein>
    <submittedName>
        <fullName evidence="3">Acyltransferase</fullName>
    </submittedName>
</protein>
<dbReference type="InterPro" id="IPR002656">
    <property type="entry name" value="Acyl_transf_3_dom"/>
</dbReference>
<evidence type="ECO:0000259" key="2">
    <source>
        <dbReference type="Pfam" id="PF01757"/>
    </source>
</evidence>
<comment type="caution">
    <text evidence="3">The sequence shown here is derived from an EMBL/GenBank/DDBJ whole genome shotgun (WGS) entry which is preliminary data.</text>
</comment>
<dbReference type="Proteomes" id="UP000273611">
    <property type="component" value="Unassembled WGS sequence"/>
</dbReference>
<feature type="transmembrane region" description="Helical" evidence="1">
    <location>
        <begin position="21"/>
        <end position="38"/>
    </location>
</feature>
<dbReference type="GO" id="GO:0016020">
    <property type="term" value="C:membrane"/>
    <property type="evidence" value="ECO:0007669"/>
    <property type="project" value="TreeGrafter"/>
</dbReference>
<dbReference type="AlphaFoldDB" id="A0A432NKI5"/>
<dbReference type="GO" id="GO:0000271">
    <property type="term" value="P:polysaccharide biosynthetic process"/>
    <property type="evidence" value="ECO:0007669"/>
    <property type="project" value="TreeGrafter"/>
</dbReference>
<feature type="transmembrane region" description="Helical" evidence="1">
    <location>
        <begin position="306"/>
        <end position="325"/>
    </location>
</feature>
<dbReference type="PANTHER" id="PTHR23028:SF53">
    <property type="entry name" value="ACYL_TRANSF_3 DOMAIN-CONTAINING PROTEIN"/>
    <property type="match status" value="1"/>
</dbReference>
<feature type="transmembrane region" description="Helical" evidence="1">
    <location>
        <begin position="271"/>
        <end position="294"/>
    </location>
</feature>
<dbReference type="GO" id="GO:0016747">
    <property type="term" value="F:acyltransferase activity, transferring groups other than amino-acyl groups"/>
    <property type="evidence" value="ECO:0007669"/>
    <property type="project" value="InterPro"/>
</dbReference>
<keyword evidence="1" id="KW-0472">Membrane</keyword>
<sequence length="392" mass="44148">MTKSFGEVLDKYRGIGPGFDFLRIGLAFSIVLTHSFLLTRNNDFIRGSVFWFTEYALVPMFFALSGFLIAGSAQRLSLRNFLINRSLRIVPALAVDIVVCSLIIGPLVTIVYHAEYFTDPRFFKYFLNIVGWIHYELPGVFQDNPSQRVNGALWTVPWEIFCYIIMSFLMITAIVKTRYKLLAVTIAYIVIGLVVQKMPYLLPGSVKPIARFLFMSRGSQLITAFMMGIVVFQFKAVIPHSRWLFAAAGLVCLVAILTLDSQATESVMNRPLVITSLVYITVFIGLSEVPIPAFFRKGDYSYGVYLYHDPFLQIWISSFPSVFLYPKYGALALYLVGLPSALAVAVLSWHFIEKPILGLRKKFSFIAQVRGVEDGNQAGRESHVRPPVAVKS</sequence>
<gene>
    <name evidence="3" type="ORF">EEQ99_18625</name>
</gene>
<organism evidence="3 4">
    <name type="scientific">Rhizobium anhuiense</name>
    <dbReference type="NCBI Taxonomy" id="1184720"/>
    <lineage>
        <taxon>Bacteria</taxon>
        <taxon>Pseudomonadati</taxon>
        <taxon>Pseudomonadota</taxon>
        <taxon>Alphaproteobacteria</taxon>
        <taxon>Hyphomicrobiales</taxon>
        <taxon>Rhizobiaceae</taxon>
        <taxon>Rhizobium/Agrobacterium group</taxon>
        <taxon>Rhizobium</taxon>
    </lineage>
</organism>